<evidence type="ECO:0000313" key="1">
    <source>
        <dbReference type="EMBL" id="NEH11107.1"/>
    </source>
</evidence>
<organism evidence="1 2">
    <name type="scientific">Bifidobacterium saimiriisciurei</name>
    <dbReference type="NCBI Taxonomy" id="2661627"/>
    <lineage>
        <taxon>Bacteria</taxon>
        <taxon>Bacillati</taxon>
        <taxon>Actinomycetota</taxon>
        <taxon>Actinomycetes</taxon>
        <taxon>Bifidobacteriales</taxon>
        <taxon>Bifidobacteriaceae</taxon>
        <taxon>Bifidobacterium</taxon>
    </lineage>
</organism>
<comment type="caution">
    <text evidence="1">The sequence shown here is derived from an EMBL/GenBank/DDBJ whole genome shotgun (WGS) entry which is preliminary data.</text>
</comment>
<dbReference type="Proteomes" id="UP000475155">
    <property type="component" value="Unassembled WGS sequence"/>
</dbReference>
<dbReference type="EMBL" id="WHZU01000004">
    <property type="protein sequence ID" value="NEH11107.1"/>
    <property type="molecule type" value="Genomic_DNA"/>
</dbReference>
<protein>
    <submittedName>
        <fullName evidence="1">Uncharacterized protein</fullName>
    </submittedName>
</protein>
<dbReference type="RefSeq" id="WP_163199140.1">
    <property type="nucleotide sequence ID" value="NZ_WHZU01000004.1"/>
</dbReference>
<proteinExistence type="predicted"/>
<keyword evidence="2" id="KW-1185">Reference proteome</keyword>
<reference evidence="1 2" key="1">
    <citation type="submission" date="2019-10" db="EMBL/GenBank/DDBJ databases">
        <title>Bifidobacterium from non-human primates.</title>
        <authorList>
            <person name="Modesto M."/>
        </authorList>
    </citation>
    <scope>NUCLEOTIDE SEQUENCE [LARGE SCALE GENOMIC DNA]</scope>
    <source>
        <strain evidence="1 2">SMA1</strain>
    </source>
</reference>
<gene>
    <name evidence="1" type="ORF">GFD18_03225</name>
</gene>
<accession>A0ABX0C7K1</accession>
<sequence>MSKNSNNAIQQDSWIEQPDGEFDVVLDDASHIEGPYHLYANSHAPRPLAVNDYLFHAVKAQERWMRGRLGQAKQGRDNGAERNALRRLADQIKWVIPVRLNVRNAEVAVGKRAYIFQFDYVLTGEGLGAPRVRSADGPSDDDPANDYARRIRESSEKLVNSVMTTPMKKMDVTHTLDDTRTRPLIKFGRVNLDVEMALDDDSIGELYIRDDLDTLPKRQKFTKEEWRAIREWIAADEAQRQQGIALAKELALKGEI</sequence>
<name>A0ABX0C7K1_9BIFI</name>
<evidence type="ECO:0000313" key="2">
    <source>
        <dbReference type="Proteomes" id="UP000475155"/>
    </source>
</evidence>